<protein>
    <submittedName>
        <fullName evidence="1">Uncharacterized protein</fullName>
    </submittedName>
</protein>
<organism evidence="1 2">
    <name type="scientific">Cedecea colo</name>
    <dbReference type="NCBI Taxonomy" id="2552946"/>
    <lineage>
        <taxon>Bacteria</taxon>
        <taxon>Pseudomonadati</taxon>
        <taxon>Pseudomonadota</taxon>
        <taxon>Gammaproteobacteria</taxon>
        <taxon>Enterobacterales</taxon>
        <taxon>Enterobacteriaceae</taxon>
        <taxon>Cedecea</taxon>
    </lineage>
</organism>
<evidence type="ECO:0000313" key="2">
    <source>
        <dbReference type="Proteomes" id="UP000697927"/>
    </source>
</evidence>
<name>A0ABX0VKX1_9ENTR</name>
<dbReference type="EMBL" id="SOYS01000003">
    <property type="protein sequence ID" value="NIY47664.1"/>
    <property type="molecule type" value="Genomic_DNA"/>
</dbReference>
<sequence length="84" mass="9217">MRLPTEAGENTNQSSGGAQGQFLNIAPIAEKNSNGPIFAYKTGGGRRLFVRFGAMLLNGFDRICDAIGVFRYQSIIFAFHHHTN</sequence>
<dbReference type="Proteomes" id="UP000697927">
    <property type="component" value="Unassembled WGS sequence"/>
</dbReference>
<proteinExistence type="predicted"/>
<gene>
    <name evidence="1" type="ORF">E2L00_09010</name>
</gene>
<comment type="caution">
    <text evidence="1">The sequence shown here is derived from an EMBL/GenBank/DDBJ whole genome shotgun (WGS) entry which is preliminary data.</text>
</comment>
<accession>A0ABX0VKX1</accession>
<reference evidence="1 2" key="1">
    <citation type="journal article" date="2020" name="Microorganisms">
        <title>Polyphasic Characterisation of Cedecea colo sp. nov., a New Enteric Bacterium Isolated from the Koala Hindgut.</title>
        <authorList>
            <person name="Boath J.M."/>
            <person name="Dakhal S."/>
            <person name="Van T.T.H."/>
            <person name="Moore R.J."/>
            <person name="Dekiwadia C."/>
            <person name="Macreadie I.G."/>
        </authorList>
    </citation>
    <scope>NUCLEOTIDE SEQUENCE [LARGE SCALE GENOMIC DNA]</scope>
    <source>
        <strain evidence="1 2">ZA</strain>
    </source>
</reference>
<keyword evidence="2" id="KW-1185">Reference proteome</keyword>
<evidence type="ECO:0000313" key="1">
    <source>
        <dbReference type="EMBL" id="NIY47664.1"/>
    </source>
</evidence>